<evidence type="ECO:0000256" key="7">
    <source>
        <dbReference type="ARBA" id="ARBA00022968"/>
    </source>
</evidence>
<dbReference type="Pfam" id="PF13733">
    <property type="entry name" value="Glyco_transf_7N"/>
    <property type="match status" value="1"/>
</dbReference>
<evidence type="ECO:0000259" key="13">
    <source>
        <dbReference type="Pfam" id="PF13733"/>
    </source>
</evidence>
<comment type="function">
    <text evidence="11">Catalyses the transfer of galactose onto proteins or lipids.</text>
</comment>
<comment type="pathway">
    <text evidence="2 11">Protein modification; protein glycosylation.</text>
</comment>
<dbReference type="GO" id="GO:0016020">
    <property type="term" value="C:membrane"/>
    <property type="evidence" value="ECO:0007669"/>
    <property type="project" value="UniProtKB-SubCell"/>
</dbReference>
<dbReference type="Proteomes" id="UP001233172">
    <property type="component" value="Unassembled WGS sequence"/>
</dbReference>
<keyword evidence="5 11" id="KW-0808">Transferase</keyword>
<dbReference type="GO" id="GO:0008378">
    <property type="term" value="F:galactosyltransferase activity"/>
    <property type="evidence" value="ECO:0007669"/>
    <property type="project" value="TreeGrafter"/>
</dbReference>
<feature type="transmembrane region" description="Helical" evidence="11">
    <location>
        <begin position="63"/>
        <end position="87"/>
    </location>
</feature>
<dbReference type="GO" id="GO:0005794">
    <property type="term" value="C:Golgi apparatus"/>
    <property type="evidence" value="ECO:0007669"/>
    <property type="project" value="TreeGrafter"/>
</dbReference>
<evidence type="ECO:0000256" key="11">
    <source>
        <dbReference type="RuleBase" id="RU368121"/>
    </source>
</evidence>
<evidence type="ECO:0000256" key="3">
    <source>
        <dbReference type="ARBA" id="ARBA00005735"/>
    </source>
</evidence>
<evidence type="ECO:0000256" key="5">
    <source>
        <dbReference type="ARBA" id="ARBA00022679"/>
    </source>
</evidence>
<evidence type="ECO:0000256" key="8">
    <source>
        <dbReference type="ARBA" id="ARBA00022989"/>
    </source>
</evidence>
<reference evidence="14" key="1">
    <citation type="journal article" date="2023" name="PLoS Negl. Trop. Dis.">
        <title>A genome sequence for Biomphalaria pfeifferi, the major vector snail for the human-infecting parasite Schistosoma mansoni.</title>
        <authorList>
            <person name="Bu L."/>
            <person name="Lu L."/>
            <person name="Laidemitt M.R."/>
            <person name="Zhang S.M."/>
            <person name="Mutuku M."/>
            <person name="Mkoji G."/>
            <person name="Steinauer M."/>
            <person name="Loker E.S."/>
        </authorList>
    </citation>
    <scope>NUCLEOTIDE SEQUENCE</scope>
    <source>
        <strain evidence="14">KasaAsao</strain>
    </source>
</reference>
<sequence>MDGRGLRRITSIARHGFIRISSNITHRTTCHSLRLCTSWFQRIACVSIKSLPMTKIKNCLSLAAARAVLIAGLLCFAVMSLGVTFIAKTTVTSLVCVMNKSDKDVDMTVLRVPRLSTDYDEASLDVMSLRNQSQQQKKKILSTKHTKSKSMLDLFVLPELEESGGHSLCPKMPPTLAGPSQTDTSLVSFRHMVQTFKHLHQNGRFRPSNCQAHQRLAVIIPFRNRKSHLLLLLYNLIPFLSRQQADVTFFVIEQLPGDIFNKGALLNIGYLEALKLGQFDCFIFHDVDLVPLNDKNLYRCGDNPRHFSVAINKFSYSLAYKGNFGGVVGLSTKQYSEVNGNSNLYIGWGGEDDDLLERVTNKGYFISRYTAELSKYDMVNHTRDKGNEPNPFRVKLLELARVRQEVDGLNSIQNSIHYNRTIKDMALFTLITVDIDNDRLLSEAPNFIQDILSSIETL</sequence>
<gene>
    <name evidence="14" type="ORF">Bpfe_024754</name>
</gene>
<comment type="caution">
    <text evidence="14">The sequence shown here is derived from an EMBL/GenBank/DDBJ whole genome shotgun (WGS) entry which is preliminary data.</text>
</comment>
<feature type="domain" description="Galactosyltransferase C-terminal" evidence="12">
    <location>
        <begin position="305"/>
        <end position="382"/>
    </location>
</feature>
<dbReference type="InterPro" id="IPR029044">
    <property type="entry name" value="Nucleotide-diphossugar_trans"/>
</dbReference>
<feature type="domain" description="Galactosyltransferase N-terminal" evidence="13">
    <location>
        <begin position="169"/>
        <end position="300"/>
    </location>
</feature>
<dbReference type="PANTHER" id="PTHR19300">
    <property type="entry name" value="BETA-1,4-GALACTOSYLTRANSFERASE"/>
    <property type="match status" value="1"/>
</dbReference>
<evidence type="ECO:0000256" key="9">
    <source>
        <dbReference type="ARBA" id="ARBA00023136"/>
    </source>
</evidence>
<dbReference type="EC" id="2.4.1.-" evidence="11"/>
<evidence type="ECO:0000256" key="10">
    <source>
        <dbReference type="ARBA" id="ARBA00023180"/>
    </source>
</evidence>
<dbReference type="GO" id="GO:0006688">
    <property type="term" value="P:glycosphingolipid biosynthetic process"/>
    <property type="evidence" value="ECO:0007669"/>
    <property type="project" value="TreeGrafter"/>
</dbReference>
<dbReference type="GO" id="GO:0005975">
    <property type="term" value="P:carbohydrate metabolic process"/>
    <property type="evidence" value="ECO:0007669"/>
    <property type="project" value="InterPro"/>
</dbReference>
<dbReference type="InterPro" id="IPR003859">
    <property type="entry name" value="Galactosyl_T"/>
</dbReference>
<keyword evidence="10 11" id="KW-0325">Glycoprotein</keyword>
<keyword evidence="7 11" id="KW-0735">Signal-anchor</keyword>
<dbReference type="Pfam" id="PF02709">
    <property type="entry name" value="Glyco_transf_7C"/>
    <property type="match status" value="1"/>
</dbReference>
<organism evidence="14 15">
    <name type="scientific">Biomphalaria pfeifferi</name>
    <name type="common">Bloodfluke planorb</name>
    <name type="synonym">Freshwater snail</name>
    <dbReference type="NCBI Taxonomy" id="112525"/>
    <lineage>
        <taxon>Eukaryota</taxon>
        <taxon>Metazoa</taxon>
        <taxon>Spiralia</taxon>
        <taxon>Lophotrochozoa</taxon>
        <taxon>Mollusca</taxon>
        <taxon>Gastropoda</taxon>
        <taxon>Heterobranchia</taxon>
        <taxon>Euthyneura</taxon>
        <taxon>Panpulmonata</taxon>
        <taxon>Hygrophila</taxon>
        <taxon>Lymnaeoidea</taxon>
        <taxon>Planorbidae</taxon>
        <taxon>Biomphalaria</taxon>
    </lineage>
</organism>
<dbReference type="AlphaFoldDB" id="A0AAD8B1T6"/>
<comment type="similarity">
    <text evidence="3 11">Belongs to the glycosyltransferase 7 family.</text>
</comment>
<evidence type="ECO:0000256" key="1">
    <source>
        <dbReference type="ARBA" id="ARBA00004606"/>
    </source>
</evidence>
<evidence type="ECO:0000256" key="6">
    <source>
        <dbReference type="ARBA" id="ARBA00022692"/>
    </source>
</evidence>
<dbReference type="CDD" id="cd00899">
    <property type="entry name" value="b4GalT"/>
    <property type="match status" value="1"/>
</dbReference>
<keyword evidence="8 11" id="KW-1133">Transmembrane helix</keyword>
<keyword evidence="15" id="KW-1185">Reference proteome</keyword>
<dbReference type="Gene3D" id="3.90.550.10">
    <property type="entry name" value="Spore Coat Polysaccharide Biosynthesis Protein SpsA, Chain A"/>
    <property type="match status" value="1"/>
</dbReference>
<proteinExistence type="inferred from homology"/>
<keyword evidence="9 11" id="KW-0472">Membrane</keyword>
<dbReference type="InterPro" id="IPR027995">
    <property type="entry name" value="Galactosyl_T_N"/>
</dbReference>
<dbReference type="GO" id="GO:0033842">
    <property type="term" value="F:N-acetyl-beta-glucosaminyl-derivative 4-beta-N-acetylgalactosaminyltransferase activity"/>
    <property type="evidence" value="ECO:0007669"/>
    <property type="project" value="TreeGrafter"/>
</dbReference>
<evidence type="ECO:0000259" key="12">
    <source>
        <dbReference type="Pfam" id="PF02709"/>
    </source>
</evidence>
<evidence type="ECO:0000313" key="15">
    <source>
        <dbReference type="Proteomes" id="UP001233172"/>
    </source>
</evidence>
<comment type="subcellular location">
    <subcellularLocation>
        <location evidence="1">Membrane</location>
        <topology evidence="1">Single-pass type II membrane protein</topology>
    </subcellularLocation>
</comment>
<protein>
    <recommendedName>
        <fullName evidence="11">Beta-1,4-galactosyltransferase</fullName>
        <ecNumber evidence="11">2.4.1.-</ecNumber>
    </recommendedName>
</protein>
<evidence type="ECO:0000256" key="2">
    <source>
        <dbReference type="ARBA" id="ARBA00004922"/>
    </source>
</evidence>
<dbReference type="EMBL" id="JASAOG010000174">
    <property type="protein sequence ID" value="KAK0045922.1"/>
    <property type="molecule type" value="Genomic_DNA"/>
</dbReference>
<evidence type="ECO:0000256" key="4">
    <source>
        <dbReference type="ARBA" id="ARBA00022676"/>
    </source>
</evidence>
<evidence type="ECO:0000313" key="14">
    <source>
        <dbReference type="EMBL" id="KAK0045922.1"/>
    </source>
</evidence>
<dbReference type="InterPro" id="IPR027791">
    <property type="entry name" value="Galactosyl_T_C"/>
</dbReference>
<reference evidence="14" key="2">
    <citation type="submission" date="2023-04" db="EMBL/GenBank/DDBJ databases">
        <authorList>
            <person name="Bu L."/>
            <person name="Lu L."/>
            <person name="Laidemitt M.R."/>
            <person name="Zhang S.M."/>
            <person name="Mutuku M."/>
            <person name="Mkoji G."/>
            <person name="Steinauer M."/>
            <person name="Loker E.S."/>
        </authorList>
    </citation>
    <scope>NUCLEOTIDE SEQUENCE</scope>
    <source>
        <strain evidence="14">KasaAsao</strain>
        <tissue evidence="14">Whole Snail</tissue>
    </source>
</reference>
<dbReference type="PRINTS" id="PR02050">
    <property type="entry name" value="B14GALTRFASE"/>
</dbReference>
<keyword evidence="4 11" id="KW-0328">Glycosyltransferase</keyword>
<accession>A0AAD8B1T6</accession>
<keyword evidence="6 11" id="KW-0812">Transmembrane</keyword>
<dbReference type="SUPFAM" id="SSF53448">
    <property type="entry name" value="Nucleotide-diphospho-sugar transferases"/>
    <property type="match status" value="1"/>
</dbReference>
<name>A0AAD8B1T6_BIOPF</name>
<dbReference type="PANTHER" id="PTHR19300:SF57">
    <property type="entry name" value="BETA-1,4-N-ACETYLGALACTOSAMINYLTRANSFERASE"/>
    <property type="match status" value="1"/>
</dbReference>